<feature type="chain" id="PRO_5041744344" evidence="1">
    <location>
        <begin position="28"/>
        <end position="54"/>
    </location>
</feature>
<name>A0AA88AKI5_FICCA</name>
<dbReference type="Proteomes" id="UP001187192">
    <property type="component" value="Unassembled WGS sequence"/>
</dbReference>
<dbReference type="AlphaFoldDB" id="A0AA88AKI5"/>
<accession>A0AA88AKI5</accession>
<comment type="caution">
    <text evidence="2">The sequence shown here is derived from an EMBL/GenBank/DDBJ whole genome shotgun (WGS) entry which is preliminary data.</text>
</comment>
<evidence type="ECO:0000313" key="3">
    <source>
        <dbReference type="Proteomes" id="UP001187192"/>
    </source>
</evidence>
<evidence type="ECO:0000256" key="1">
    <source>
        <dbReference type="SAM" id="SignalP"/>
    </source>
</evidence>
<keyword evidence="3" id="KW-1185">Reference proteome</keyword>
<reference evidence="2" key="1">
    <citation type="submission" date="2023-07" db="EMBL/GenBank/DDBJ databases">
        <title>draft genome sequence of fig (Ficus carica).</title>
        <authorList>
            <person name="Takahashi T."/>
            <person name="Nishimura K."/>
        </authorList>
    </citation>
    <scope>NUCLEOTIDE SEQUENCE</scope>
</reference>
<protein>
    <submittedName>
        <fullName evidence="2">Uncharacterized protein</fullName>
    </submittedName>
</protein>
<sequence>MRHLTNMSLLLLSIVLVLAMIMRPIEAARFLSDDLRSTILERGSDTPSAPNLPD</sequence>
<organism evidence="2 3">
    <name type="scientific">Ficus carica</name>
    <name type="common">Common fig</name>
    <dbReference type="NCBI Taxonomy" id="3494"/>
    <lineage>
        <taxon>Eukaryota</taxon>
        <taxon>Viridiplantae</taxon>
        <taxon>Streptophyta</taxon>
        <taxon>Embryophyta</taxon>
        <taxon>Tracheophyta</taxon>
        <taxon>Spermatophyta</taxon>
        <taxon>Magnoliopsida</taxon>
        <taxon>eudicotyledons</taxon>
        <taxon>Gunneridae</taxon>
        <taxon>Pentapetalae</taxon>
        <taxon>rosids</taxon>
        <taxon>fabids</taxon>
        <taxon>Rosales</taxon>
        <taxon>Moraceae</taxon>
        <taxon>Ficeae</taxon>
        <taxon>Ficus</taxon>
    </lineage>
</organism>
<keyword evidence="1" id="KW-0732">Signal</keyword>
<dbReference type="EMBL" id="BTGU01000051">
    <property type="protein sequence ID" value="GMN54349.1"/>
    <property type="molecule type" value="Genomic_DNA"/>
</dbReference>
<proteinExistence type="predicted"/>
<feature type="non-terminal residue" evidence="2">
    <location>
        <position position="54"/>
    </location>
</feature>
<evidence type="ECO:0000313" key="2">
    <source>
        <dbReference type="EMBL" id="GMN54349.1"/>
    </source>
</evidence>
<gene>
    <name evidence="2" type="ORF">TIFTF001_023477</name>
</gene>
<feature type="signal peptide" evidence="1">
    <location>
        <begin position="1"/>
        <end position="27"/>
    </location>
</feature>